<dbReference type="Proteomes" id="UP000266091">
    <property type="component" value="Unassembled WGS sequence"/>
</dbReference>
<dbReference type="InterPro" id="IPR006073">
    <property type="entry name" value="GTP-bd"/>
</dbReference>
<dbReference type="RefSeq" id="WP_116269611.1">
    <property type="nucleotide sequence ID" value="NZ_BGZJ01000001.1"/>
</dbReference>
<reference evidence="12 13" key="1">
    <citation type="journal article" date="2018" name="Int. J. Syst. Evol. Microbiol.">
        <title>Mesosutterella multiformis gen. nov., sp. nov., a member of the family Sutterellaceae and Sutterella megalosphaeroides sp. nov., isolated from human faeces.</title>
        <authorList>
            <person name="Sakamoto M."/>
            <person name="Ikeyama N."/>
            <person name="Kunihiro T."/>
            <person name="Iino T."/>
            <person name="Yuki M."/>
            <person name="Ohkuma M."/>
        </authorList>
    </citation>
    <scope>NUCLEOTIDE SEQUENCE [LARGE SCALE GENOMIC DNA]</scope>
    <source>
        <strain evidence="12 13">4NBBH2</strain>
    </source>
</reference>
<evidence type="ECO:0000256" key="10">
    <source>
        <dbReference type="HAMAP-Rule" id="MF_00321"/>
    </source>
</evidence>
<name>A0A388SA53_9BURK</name>
<keyword evidence="13" id="KW-1185">Reference proteome</keyword>
<dbReference type="GO" id="GO:0046872">
    <property type="term" value="F:metal ion binding"/>
    <property type="evidence" value="ECO:0007669"/>
    <property type="project" value="UniProtKB-KW"/>
</dbReference>
<keyword evidence="9 10" id="KW-0131">Cell cycle</keyword>
<evidence type="ECO:0000256" key="4">
    <source>
        <dbReference type="ARBA" id="ARBA00022723"/>
    </source>
</evidence>
<sequence length="209" mass="23186">MSIYESAVFTVSSSKLDNLPPASVPEIAFAGRSNAGKSTAINTLTRQGKLAFASKTPGRTQLINFFELATKDKVTHERHPVAYLVDLPGYGYAKTTANIRSSWSDLVGGYISERSALLGVVLIMDARRPFMPSDEWVIEFMRNRPTAKMVWLINKEDQLRTVSERRDVIAAVKKRAETCVNPVSVQYFSGLKKTGVEELRATLDGWLGL</sequence>
<evidence type="ECO:0000256" key="9">
    <source>
        <dbReference type="ARBA" id="ARBA00023306"/>
    </source>
</evidence>
<evidence type="ECO:0000256" key="5">
    <source>
        <dbReference type="ARBA" id="ARBA00022741"/>
    </source>
</evidence>
<dbReference type="Pfam" id="PF01926">
    <property type="entry name" value="MMR_HSR1"/>
    <property type="match status" value="1"/>
</dbReference>
<dbReference type="InterPro" id="IPR019987">
    <property type="entry name" value="GTP-bd_ribosome_bio_YsxC"/>
</dbReference>
<dbReference type="GO" id="GO:0005525">
    <property type="term" value="F:GTP binding"/>
    <property type="evidence" value="ECO:0007669"/>
    <property type="project" value="UniProtKB-UniRule"/>
</dbReference>
<comment type="function">
    <text evidence="10">Necessary for normal cell division and for the maintenance of normal septation.</text>
</comment>
<dbReference type="GO" id="GO:0000917">
    <property type="term" value="P:division septum assembly"/>
    <property type="evidence" value="ECO:0007669"/>
    <property type="project" value="UniProtKB-KW"/>
</dbReference>
<dbReference type="PROSITE" id="PS51706">
    <property type="entry name" value="G_ENGB"/>
    <property type="match status" value="1"/>
</dbReference>
<dbReference type="SUPFAM" id="SSF52540">
    <property type="entry name" value="P-loop containing nucleoside triphosphate hydrolases"/>
    <property type="match status" value="1"/>
</dbReference>
<keyword evidence="4" id="KW-0479">Metal-binding</keyword>
<evidence type="ECO:0000256" key="8">
    <source>
        <dbReference type="ARBA" id="ARBA00023210"/>
    </source>
</evidence>
<evidence type="ECO:0000256" key="1">
    <source>
        <dbReference type="ARBA" id="ARBA00001946"/>
    </source>
</evidence>
<keyword evidence="5 10" id="KW-0547">Nucleotide-binding</keyword>
<dbReference type="AlphaFoldDB" id="A0A388SA53"/>
<protein>
    <recommendedName>
        <fullName evidence="10">Probable GTP-binding protein EngB</fullName>
    </recommendedName>
</protein>
<feature type="domain" description="EngB-type G" evidence="11">
    <location>
        <begin position="23"/>
        <end position="209"/>
    </location>
</feature>
<accession>A0A401LKH3</accession>
<dbReference type="GO" id="GO:0005829">
    <property type="term" value="C:cytosol"/>
    <property type="evidence" value="ECO:0007669"/>
    <property type="project" value="TreeGrafter"/>
</dbReference>
<proteinExistence type="inferred from homology"/>
<dbReference type="PANTHER" id="PTHR11649">
    <property type="entry name" value="MSS1/TRME-RELATED GTP-BINDING PROTEIN"/>
    <property type="match status" value="1"/>
</dbReference>
<keyword evidence="6" id="KW-0460">Magnesium</keyword>
<keyword evidence="8 10" id="KW-0717">Septation</keyword>
<dbReference type="OrthoDB" id="9804921at2"/>
<comment type="caution">
    <text evidence="12">The sequence shown here is derived from an EMBL/GenBank/DDBJ whole genome shotgun (WGS) entry which is preliminary data.</text>
</comment>
<accession>A0A388SA53</accession>
<evidence type="ECO:0000313" key="12">
    <source>
        <dbReference type="EMBL" id="GBO93168.1"/>
    </source>
</evidence>
<comment type="cofactor">
    <cofactor evidence="1">
        <name>Mg(2+)</name>
        <dbReference type="ChEBI" id="CHEBI:18420"/>
    </cofactor>
</comment>
<dbReference type="EMBL" id="BGZJ01000001">
    <property type="protein sequence ID" value="GBO93168.1"/>
    <property type="molecule type" value="Genomic_DNA"/>
</dbReference>
<evidence type="ECO:0000256" key="7">
    <source>
        <dbReference type="ARBA" id="ARBA00023134"/>
    </source>
</evidence>
<dbReference type="Gene3D" id="3.40.50.300">
    <property type="entry name" value="P-loop containing nucleotide triphosphate hydrolases"/>
    <property type="match status" value="1"/>
</dbReference>
<dbReference type="PANTHER" id="PTHR11649:SF13">
    <property type="entry name" value="ENGB-TYPE G DOMAIN-CONTAINING PROTEIN"/>
    <property type="match status" value="1"/>
</dbReference>
<dbReference type="CDD" id="cd01876">
    <property type="entry name" value="YihA_EngB"/>
    <property type="match status" value="1"/>
</dbReference>
<comment type="similarity">
    <text evidence="2 10">Belongs to the TRAFAC class TrmE-Era-EngA-EngB-Septin-like GTPase superfamily. EngB GTPase family.</text>
</comment>
<keyword evidence="7 10" id="KW-0342">GTP-binding</keyword>
<organism evidence="12 13">
    <name type="scientific">Mesosutterella multiformis</name>
    <dbReference type="NCBI Taxonomy" id="2259133"/>
    <lineage>
        <taxon>Bacteria</taxon>
        <taxon>Pseudomonadati</taxon>
        <taxon>Pseudomonadota</taxon>
        <taxon>Betaproteobacteria</taxon>
        <taxon>Burkholderiales</taxon>
        <taxon>Sutterellaceae</taxon>
        <taxon>Mesosutterella</taxon>
    </lineage>
</organism>
<gene>
    <name evidence="10 12" type="primary">engB</name>
    <name evidence="12" type="ORF">MESMUL_05220</name>
</gene>
<evidence type="ECO:0000313" key="13">
    <source>
        <dbReference type="Proteomes" id="UP000266091"/>
    </source>
</evidence>
<dbReference type="InterPro" id="IPR027417">
    <property type="entry name" value="P-loop_NTPase"/>
</dbReference>
<evidence type="ECO:0000256" key="3">
    <source>
        <dbReference type="ARBA" id="ARBA00022618"/>
    </source>
</evidence>
<dbReference type="NCBIfam" id="TIGR03598">
    <property type="entry name" value="GTPase_YsxC"/>
    <property type="match status" value="1"/>
</dbReference>
<evidence type="ECO:0000259" key="11">
    <source>
        <dbReference type="PROSITE" id="PS51706"/>
    </source>
</evidence>
<evidence type="ECO:0000256" key="2">
    <source>
        <dbReference type="ARBA" id="ARBA00009638"/>
    </source>
</evidence>
<keyword evidence="3 10" id="KW-0132">Cell division</keyword>
<dbReference type="HAMAP" id="MF_00321">
    <property type="entry name" value="GTPase_EngB"/>
    <property type="match status" value="1"/>
</dbReference>
<dbReference type="InterPro" id="IPR030393">
    <property type="entry name" value="G_ENGB_dom"/>
</dbReference>
<evidence type="ECO:0000256" key="6">
    <source>
        <dbReference type="ARBA" id="ARBA00022842"/>
    </source>
</evidence>